<dbReference type="InterPro" id="IPR004014">
    <property type="entry name" value="ATPase_P-typ_cation-transptr_N"/>
</dbReference>
<keyword evidence="10 13" id="KW-1133">Transmembrane helix</keyword>
<evidence type="ECO:0000256" key="1">
    <source>
        <dbReference type="ARBA" id="ARBA00004651"/>
    </source>
</evidence>
<dbReference type="GO" id="GO:0016887">
    <property type="term" value="F:ATP hydrolysis activity"/>
    <property type="evidence" value="ECO:0007669"/>
    <property type="project" value="InterPro"/>
</dbReference>
<dbReference type="OrthoDB" id="9814270at2"/>
<keyword evidence="5 13" id="KW-0812">Transmembrane</keyword>
<protein>
    <submittedName>
        <fullName evidence="15">Plasma-membrane calcium-translocating P-type ATPase</fullName>
    </submittedName>
</protein>
<evidence type="ECO:0000256" key="6">
    <source>
        <dbReference type="ARBA" id="ARBA00022741"/>
    </source>
</evidence>
<dbReference type="PANTHER" id="PTHR43294:SF21">
    <property type="entry name" value="CATION TRANSPORTING ATPASE"/>
    <property type="match status" value="1"/>
</dbReference>
<feature type="transmembrane region" description="Helical" evidence="13">
    <location>
        <begin position="832"/>
        <end position="855"/>
    </location>
</feature>
<evidence type="ECO:0000256" key="10">
    <source>
        <dbReference type="ARBA" id="ARBA00022989"/>
    </source>
</evidence>
<dbReference type="Pfam" id="PF00690">
    <property type="entry name" value="Cation_ATPase_N"/>
    <property type="match status" value="1"/>
</dbReference>
<dbReference type="EMBL" id="LT629758">
    <property type="protein sequence ID" value="SDS71073.1"/>
    <property type="molecule type" value="Genomic_DNA"/>
</dbReference>
<dbReference type="InterPro" id="IPR044492">
    <property type="entry name" value="P_typ_ATPase_HD_dom"/>
</dbReference>
<dbReference type="InterPro" id="IPR018303">
    <property type="entry name" value="ATPase_P-typ_P_site"/>
</dbReference>
<dbReference type="SUPFAM" id="SSF81653">
    <property type="entry name" value="Calcium ATPase, transduction domain A"/>
    <property type="match status" value="1"/>
</dbReference>
<dbReference type="Pfam" id="PF08282">
    <property type="entry name" value="Hydrolase_3"/>
    <property type="match status" value="1"/>
</dbReference>
<feature type="transmembrane region" description="Helical" evidence="13">
    <location>
        <begin position="254"/>
        <end position="276"/>
    </location>
</feature>
<sequence>MTASATAPENTTGIEVNAREPVAVLLRDLRTSPQGLAGREAARRTVVHGPNELARRTGRRWPGELLSQFTQPLAILLAVAAGLAWAGGTPALAVAVVAVILLNAGFAFVQEMQAEHAVDALAAFLPATARVIRDGARAEIPARDLVPGDVLVIAEGDRVSADARLIDGAITVDESALTGESVPASRSAEPTEVTGSLFDAHDLVFSGTTCTGGEATTVVTRTGMHTELGRIAALSQRGSAQPSPLETQVRRATWIIAVVAVAVGVAFLPIGVWAGLGWSAAISFSIGLIVANVPEGLLPTITLALAVGVRELARKGAVVKRLSAVETLGSTTVICTDKTGTLTENRMTVTRMWLPGIELGAGGKIDDPRAAVLAAAAAACTSAQQPTDASPSGSGDPTELALLRLAAHQGVAVTTAARAAARRTIFHFDAHLKRMTSVDATAGVVAVHTKGAPETVLPCCTPLDEPTRRELQHTIDRYAADGLRVLAVAHRICPAGEPAPVRRDDAETGLTLLGLIAMADPAREGVAEAVASAHRAGIRIHVITGDYGPTAAAIAHQVGIGRTGGRIVAGEELDRLSDADLDHLVAGDEEIVFARASPEAKLRICEALRAGGNIVAMTGDGVNDAPALRHADIGVAMGRSGTDVAREAATMVLTDDNFATIVTAVDAGRRVFANVRKFVLYIFAHAVPEVVPFLVFALSGGTIPLPLTVLQILAIDLGTETLPALALGREPAEPGLMDRPPRPRRTGVIDRGLLLRAWLLLGGISALLVMGGYLYTLMRAGWHPGDPTGPGTALHQAYLQATTITFAGIVACQIGTAFAARTDRASLFTVGLFSNPLLLWGILFELVFTAAVIYTPWLQDIFGTAALSLSQLAIIAPFPFIVWGIDEAARWMARHRTSRRPT</sequence>
<evidence type="ECO:0000256" key="7">
    <source>
        <dbReference type="ARBA" id="ARBA00022840"/>
    </source>
</evidence>
<comment type="catalytic activity">
    <reaction evidence="12">
        <text>ATP + H2O = ADP + phosphate + H(+)</text>
        <dbReference type="Rhea" id="RHEA:13065"/>
        <dbReference type="ChEBI" id="CHEBI:15377"/>
        <dbReference type="ChEBI" id="CHEBI:15378"/>
        <dbReference type="ChEBI" id="CHEBI:30616"/>
        <dbReference type="ChEBI" id="CHEBI:43474"/>
        <dbReference type="ChEBI" id="CHEBI:456216"/>
    </reaction>
</comment>
<dbReference type="Gene3D" id="3.40.50.1000">
    <property type="entry name" value="HAD superfamily/HAD-like"/>
    <property type="match status" value="1"/>
</dbReference>
<keyword evidence="7" id="KW-0067">ATP-binding</keyword>
<dbReference type="InterPro" id="IPR059000">
    <property type="entry name" value="ATPase_P-type_domA"/>
</dbReference>
<dbReference type="PROSITE" id="PS00154">
    <property type="entry name" value="ATPASE_E1_E2"/>
    <property type="match status" value="1"/>
</dbReference>
<evidence type="ECO:0000256" key="11">
    <source>
        <dbReference type="ARBA" id="ARBA00023136"/>
    </source>
</evidence>
<dbReference type="SUPFAM" id="SSF56784">
    <property type="entry name" value="HAD-like"/>
    <property type="match status" value="1"/>
</dbReference>
<feature type="transmembrane region" description="Helical" evidence="13">
    <location>
        <begin position="282"/>
        <end position="307"/>
    </location>
</feature>
<evidence type="ECO:0000256" key="3">
    <source>
        <dbReference type="ARBA" id="ARBA00022475"/>
    </source>
</evidence>
<dbReference type="Gene3D" id="3.40.1110.10">
    <property type="entry name" value="Calcium-transporting ATPase, cytoplasmic domain N"/>
    <property type="match status" value="1"/>
</dbReference>
<dbReference type="PANTHER" id="PTHR43294">
    <property type="entry name" value="SODIUM/POTASSIUM-TRANSPORTING ATPASE SUBUNIT ALPHA"/>
    <property type="match status" value="1"/>
</dbReference>
<keyword evidence="6" id="KW-0547">Nucleotide-binding</keyword>
<feature type="transmembrane region" description="Helical" evidence="13">
    <location>
        <begin position="91"/>
        <end position="109"/>
    </location>
</feature>
<dbReference type="InterPro" id="IPR006068">
    <property type="entry name" value="ATPase_P-typ_cation-transptr_C"/>
</dbReference>
<evidence type="ECO:0000256" key="12">
    <source>
        <dbReference type="ARBA" id="ARBA00049360"/>
    </source>
</evidence>
<gene>
    <name evidence="15" type="ORF">SAMN04489716_1420</name>
</gene>
<feature type="domain" description="Cation-transporting P-type ATPase N-terminal" evidence="14">
    <location>
        <begin position="16"/>
        <end position="89"/>
    </location>
</feature>
<evidence type="ECO:0000313" key="16">
    <source>
        <dbReference type="Proteomes" id="UP000198688"/>
    </source>
</evidence>
<keyword evidence="8" id="KW-0460">Magnesium</keyword>
<comment type="subcellular location">
    <subcellularLocation>
        <location evidence="1">Cell membrane</location>
        <topology evidence="1">Multi-pass membrane protein</topology>
    </subcellularLocation>
</comment>
<keyword evidence="16" id="KW-1185">Reference proteome</keyword>
<dbReference type="AlphaFoldDB" id="A0A1H1UF23"/>
<keyword evidence="11 13" id="KW-0472">Membrane</keyword>
<evidence type="ECO:0000313" key="15">
    <source>
        <dbReference type="EMBL" id="SDS71073.1"/>
    </source>
</evidence>
<dbReference type="PRINTS" id="PR00119">
    <property type="entry name" value="CATATPASE"/>
</dbReference>
<evidence type="ECO:0000256" key="13">
    <source>
        <dbReference type="SAM" id="Phobius"/>
    </source>
</evidence>
<dbReference type="SFLD" id="SFLDS00003">
    <property type="entry name" value="Haloacid_Dehalogenase"/>
    <property type="match status" value="1"/>
</dbReference>
<keyword evidence="4" id="KW-0597">Phosphoprotein</keyword>
<dbReference type="RefSeq" id="WP_092542698.1">
    <property type="nucleotide sequence ID" value="NZ_BOMJ01000021.1"/>
</dbReference>
<dbReference type="InterPro" id="IPR036412">
    <property type="entry name" value="HAD-like_sf"/>
</dbReference>
<dbReference type="InterPro" id="IPR023298">
    <property type="entry name" value="ATPase_P-typ_TM_dom_sf"/>
</dbReference>
<dbReference type="GO" id="GO:0005886">
    <property type="term" value="C:plasma membrane"/>
    <property type="evidence" value="ECO:0007669"/>
    <property type="project" value="UniProtKB-SubCell"/>
</dbReference>
<evidence type="ECO:0000256" key="8">
    <source>
        <dbReference type="ARBA" id="ARBA00022842"/>
    </source>
</evidence>
<reference evidence="15 16" key="1">
    <citation type="submission" date="2016-10" db="EMBL/GenBank/DDBJ databases">
        <authorList>
            <person name="de Groot N.N."/>
        </authorList>
    </citation>
    <scope>NUCLEOTIDE SEQUENCE [LARGE SCALE GENOMIC DNA]</scope>
    <source>
        <strain evidence="15 16">DSM 43941</strain>
    </source>
</reference>
<dbReference type="SFLD" id="SFLDF00027">
    <property type="entry name" value="p-type_atpase"/>
    <property type="match status" value="1"/>
</dbReference>
<dbReference type="Gene3D" id="2.70.150.10">
    <property type="entry name" value="Calcium-transporting ATPase, cytoplasmic transduction domain A"/>
    <property type="match status" value="1"/>
</dbReference>
<dbReference type="FunFam" id="2.70.150.10:FF:000160">
    <property type="entry name" value="Sarcoplasmic/endoplasmic reticulum calcium ATPase 1"/>
    <property type="match status" value="1"/>
</dbReference>
<evidence type="ECO:0000256" key="2">
    <source>
        <dbReference type="ARBA" id="ARBA00005675"/>
    </source>
</evidence>
<dbReference type="Pfam" id="PF00122">
    <property type="entry name" value="E1-E2_ATPase"/>
    <property type="match status" value="1"/>
</dbReference>
<proteinExistence type="inferred from homology"/>
<dbReference type="SUPFAM" id="SSF81660">
    <property type="entry name" value="Metal cation-transporting ATPase, ATP-binding domain N"/>
    <property type="match status" value="1"/>
</dbReference>
<dbReference type="InterPro" id="IPR023214">
    <property type="entry name" value="HAD_sf"/>
</dbReference>
<evidence type="ECO:0000259" key="14">
    <source>
        <dbReference type="SMART" id="SM00831"/>
    </source>
</evidence>
<feature type="transmembrane region" description="Helical" evidence="13">
    <location>
        <begin position="797"/>
        <end position="820"/>
    </location>
</feature>
<evidence type="ECO:0000256" key="4">
    <source>
        <dbReference type="ARBA" id="ARBA00022553"/>
    </source>
</evidence>
<dbReference type="InterPro" id="IPR008250">
    <property type="entry name" value="ATPase_P-typ_transduc_dom_A_sf"/>
</dbReference>
<organism evidence="15 16">
    <name type="scientific">Actinoplanes derwentensis</name>
    <dbReference type="NCBI Taxonomy" id="113562"/>
    <lineage>
        <taxon>Bacteria</taxon>
        <taxon>Bacillati</taxon>
        <taxon>Actinomycetota</taxon>
        <taxon>Actinomycetes</taxon>
        <taxon>Micromonosporales</taxon>
        <taxon>Micromonosporaceae</taxon>
        <taxon>Actinoplanes</taxon>
    </lineage>
</organism>
<feature type="transmembrane region" description="Helical" evidence="13">
    <location>
        <begin position="861"/>
        <end position="885"/>
    </location>
</feature>
<accession>A0A1H1UF23</accession>
<comment type="similarity">
    <text evidence="2">Belongs to the cation transport ATPase (P-type) (TC 3.A.3) family. Type IIA subfamily.</text>
</comment>
<dbReference type="InterPro" id="IPR023299">
    <property type="entry name" value="ATPase_P-typ_cyto_dom_N"/>
</dbReference>
<dbReference type="NCBIfam" id="TIGR01494">
    <property type="entry name" value="ATPase_P-type"/>
    <property type="match status" value="2"/>
</dbReference>
<dbReference type="Proteomes" id="UP000198688">
    <property type="component" value="Chromosome I"/>
</dbReference>
<dbReference type="InterPro" id="IPR050510">
    <property type="entry name" value="Cation_transp_ATPase_P-type"/>
</dbReference>
<keyword evidence="3" id="KW-1003">Cell membrane</keyword>
<dbReference type="STRING" id="113562.SAMN04489716_1420"/>
<dbReference type="Pfam" id="PF13246">
    <property type="entry name" value="Cation_ATPase"/>
    <property type="match status" value="1"/>
</dbReference>
<dbReference type="GO" id="GO:0005524">
    <property type="term" value="F:ATP binding"/>
    <property type="evidence" value="ECO:0007669"/>
    <property type="project" value="UniProtKB-KW"/>
</dbReference>
<evidence type="ECO:0000256" key="5">
    <source>
        <dbReference type="ARBA" id="ARBA00022692"/>
    </source>
</evidence>
<dbReference type="SUPFAM" id="SSF81665">
    <property type="entry name" value="Calcium ATPase, transmembrane domain M"/>
    <property type="match status" value="1"/>
</dbReference>
<dbReference type="SFLD" id="SFLDG00002">
    <property type="entry name" value="C1.7:_P-type_atpase_like"/>
    <property type="match status" value="1"/>
</dbReference>
<name>A0A1H1UF23_9ACTN</name>
<dbReference type="PRINTS" id="PR00120">
    <property type="entry name" value="HATPASE"/>
</dbReference>
<feature type="transmembrane region" description="Helical" evidence="13">
    <location>
        <begin position="65"/>
        <end position="85"/>
    </location>
</feature>
<dbReference type="SMART" id="SM00831">
    <property type="entry name" value="Cation_ATPase_N"/>
    <property type="match status" value="1"/>
</dbReference>
<keyword evidence="9" id="KW-1278">Translocase</keyword>
<evidence type="ECO:0000256" key="9">
    <source>
        <dbReference type="ARBA" id="ARBA00022967"/>
    </source>
</evidence>
<dbReference type="Gene3D" id="1.20.1110.10">
    <property type="entry name" value="Calcium-transporting ATPase, transmembrane domain"/>
    <property type="match status" value="1"/>
</dbReference>
<feature type="transmembrane region" description="Helical" evidence="13">
    <location>
        <begin position="753"/>
        <end position="777"/>
    </location>
</feature>
<dbReference type="Pfam" id="PF00689">
    <property type="entry name" value="Cation_ATPase_C"/>
    <property type="match status" value="1"/>
</dbReference>
<dbReference type="InterPro" id="IPR001757">
    <property type="entry name" value="P_typ_ATPase"/>
</dbReference>